<feature type="transmembrane region" description="Helical" evidence="2">
    <location>
        <begin position="83"/>
        <end position="108"/>
    </location>
</feature>
<dbReference type="AlphaFoldDB" id="A0A7J6LIQ9"/>
<feature type="transmembrane region" description="Helical" evidence="2">
    <location>
        <begin position="114"/>
        <end position="131"/>
    </location>
</feature>
<name>A0A7J6LIQ9_PEROL</name>
<accession>A0A7J6LIQ9</accession>
<evidence type="ECO:0000313" key="3">
    <source>
        <dbReference type="EMBL" id="KAF4659026.1"/>
    </source>
</evidence>
<keyword evidence="2" id="KW-0472">Membrane</keyword>
<evidence type="ECO:0000313" key="6">
    <source>
        <dbReference type="Proteomes" id="UP000572268"/>
    </source>
</evidence>
<dbReference type="Proteomes" id="UP000572268">
    <property type="component" value="Unassembled WGS sequence"/>
</dbReference>
<feature type="transmembrane region" description="Helical" evidence="2">
    <location>
        <begin position="143"/>
        <end position="166"/>
    </location>
</feature>
<feature type="compositionally biased region" description="Polar residues" evidence="1">
    <location>
        <begin position="284"/>
        <end position="296"/>
    </location>
</feature>
<organism evidence="3 5">
    <name type="scientific">Perkinsus olseni</name>
    <name type="common">Perkinsus atlanticus</name>
    <dbReference type="NCBI Taxonomy" id="32597"/>
    <lineage>
        <taxon>Eukaryota</taxon>
        <taxon>Sar</taxon>
        <taxon>Alveolata</taxon>
        <taxon>Perkinsozoa</taxon>
        <taxon>Perkinsea</taxon>
        <taxon>Perkinsida</taxon>
        <taxon>Perkinsidae</taxon>
        <taxon>Perkinsus</taxon>
    </lineage>
</organism>
<sequence>MFAPWSNSFLSDVWGDERVSKYFKIGLLAGTWQLLWLGVVPAFTSYFPLPWMPVIGCVTLLAIVGMIYYNLPEGKRSLGSRKKIAMVLVSIGSCVAVFGISYPMLYYFALKLNGFLRFWICLSFYVFRIVFEKVAKHYARLYCIDCYPMIVLFAMYAYEFFISSVISAVTEVWLAILLISLDLMENLYYIYCSYQVRRPPGNVFNMAPPEIRKNDPQRNGNEGLPNGAAHPGVGSRRAAKTTENDDDAEVEAAVAESPLATSNNETQSSNAEALSNMILGSGPPESNVTLGQQNSIPDIAGTGASVVGRPSDSVGDTSLTNEGGTGALEHASIPHSPGREQHTTAEPFATGRNDGTLRRDSSECPPSPSPSPLASSVGCGSRGPLRGDTDRSALNLCEDSVLRDNFVIDDRRTSAGRCSDGSWRSSRRGSVFEILADLVTGVNMETMAGMRDGGSKRALSIMTVAICKEVVEVLAPIQYLICSLVLRTFNPKLHDTFWDMTDEEFVRGIRRLLIDIAAETCLFVLLIVVIKRWLNESVIFIALRLGYQFFWPFLAMQVCLMTHYIDLQYSNAGMTFSFDFKWIGEKNTTWHGGNCYTTGNETIEDVC</sequence>
<dbReference type="EMBL" id="JABANN010000283">
    <property type="protein sequence ID" value="KAF4663632.1"/>
    <property type="molecule type" value="Genomic_DNA"/>
</dbReference>
<keyword evidence="2" id="KW-1133">Transmembrane helix</keyword>
<reference evidence="5 6" key="1">
    <citation type="submission" date="2020-04" db="EMBL/GenBank/DDBJ databases">
        <title>Perkinsus olseni comparative genomics.</title>
        <authorList>
            <person name="Bogema D.R."/>
        </authorList>
    </citation>
    <scope>NUCLEOTIDE SEQUENCE [LARGE SCALE GENOMIC DNA]</scope>
    <source>
        <strain evidence="3">ATCC PRA-179</strain>
        <strain evidence="4">ATCC PRA-31</strain>
    </source>
</reference>
<protein>
    <recommendedName>
        <fullName evidence="7">Transmembrane protein</fullName>
    </recommendedName>
</protein>
<feature type="transmembrane region" description="Helical" evidence="2">
    <location>
        <begin position="50"/>
        <end position="71"/>
    </location>
</feature>
<evidence type="ECO:0008006" key="7">
    <source>
        <dbReference type="Google" id="ProtNLM"/>
    </source>
</evidence>
<proteinExistence type="predicted"/>
<evidence type="ECO:0000313" key="4">
    <source>
        <dbReference type="EMBL" id="KAF4663632.1"/>
    </source>
</evidence>
<comment type="caution">
    <text evidence="3">The sequence shown here is derived from an EMBL/GenBank/DDBJ whole genome shotgun (WGS) entry which is preliminary data.</text>
</comment>
<feature type="compositionally biased region" description="Polar residues" evidence="1">
    <location>
        <begin position="259"/>
        <end position="273"/>
    </location>
</feature>
<dbReference type="OrthoDB" id="443546at2759"/>
<keyword evidence="2" id="KW-0812">Transmembrane</keyword>
<dbReference type="EMBL" id="JABAHT010000285">
    <property type="protein sequence ID" value="KAF4659026.1"/>
    <property type="molecule type" value="Genomic_DNA"/>
</dbReference>
<dbReference type="Proteomes" id="UP000570595">
    <property type="component" value="Unassembled WGS sequence"/>
</dbReference>
<gene>
    <name evidence="4" type="ORF">FOL46_004645</name>
    <name evidence="3" type="ORF">FOZ61_005072</name>
</gene>
<evidence type="ECO:0000256" key="2">
    <source>
        <dbReference type="SAM" id="Phobius"/>
    </source>
</evidence>
<evidence type="ECO:0000313" key="5">
    <source>
        <dbReference type="Proteomes" id="UP000570595"/>
    </source>
</evidence>
<evidence type="ECO:0000256" key="1">
    <source>
        <dbReference type="SAM" id="MobiDB-lite"/>
    </source>
</evidence>
<feature type="region of interest" description="Disordered" evidence="1">
    <location>
        <begin position="207"/>
        <end position="385"/>
    </location>
</feature>